<evidence type="ECO:0000313" key="10">
    <source>
        <dbReference type="Proteomes" id="UP000625079"/>
    </source>
</evidence>
<dbReference type="GO" id="GO:0048038">
    <property type="term" value="F:quinone binding"/>
    <property type="evidence" value="ECO:0007669"/>
    <property type="project" value="InterPro"/>
</dbReference>
<comment type="cofactor">
    <cofactor evidence="1">
        <name>pyrroloquinoline quinone</name>
        <dbReference type="ChEBI" id="CHEBI:58442"/>
    </cofactor>
</comment>
<reference evidence="7" key="1">
    <citation type="journal article" date="2014" name="Int. J. Syst. Evol. Microbiol.">
        <title>Complete genome sequence of Corynebacterium casei LMG S-19264T (=DSM 44701T), isolated from a smear-ripened cheese.</title>
        <authorList>
            <consortium name="US DOE Joint Genome Institute (JGI-PGF)"/>
            <person name="Walter F."/>
            <person name="Albersmeier A."/>
            <person name="Kalinowski J."/>
            <person name="Ruckert C."/>
        </authorList>
    </citation>
    <scope>NUCLEOTIDE SEQUENCE</scope>
    <source>
        <strain evidence="7">CGMCC 1.15034</strain>
    </source>
</reference>
<dbReference type="Proteomes" id="UP000625079">
    <property type="component" value="Unassembled WGS sequence"/>
</dbReference>
<dbReference type="Gene3D" id="2.140.10.10">
    <property type="entry name" value="Quinoprotein alcohol dehydrogenase-like superfamily"/>
    <property type="match status" value="2"/>
</dbReference>
<keyword evidence="5" id="KW-1133">Transmembrane helix</keyword>
<feature type="transmembrane region" description="Helical" evidence="5">
    <location>
        <begin position="97"/>
        <end position="116"/>
    </location>
</feature>
<feature type="transmembrane region" description="Helical" evidence="5">
    <location>
        <begin position="66"/>
        <end position="85"/>
    </location>
</feature>
<evidence type="ECO:0000256" key="4">
    <source>
        <dbReference type="SAM" id="MobiDB-lite"/>
    </source>
</evidence>
<dbReference type="RefSeq" id="WP_128964384.1">
    <property type="nucleotide sequence ID" value="NZ_BMHC01000001.1"/>
</dbReference>
<feature type="domain" description="Pyrrolo-quinoline quinone repeat" evidence="6">
    <location>
        <begin position="173"/>
        <end position="771"/>
    </location>
</feature>
<evidence type="ECO:0000256" key="3">
    <source>
        <dbReference type="ARBA" id="ARBA00023002"/>
    </source>
</evidence>
<keyword evidence="3 8" id="KW-0560">Oxidoreductase</keyword>
<name>A0A410V253_9BRAD</name>
<evidence type="ECO:0000256" key="2">
    <source>
        <dbReference type="ARBA" id="ARBA00008156"/>
    </source>
</evidence>
<feature type="transmembrane region" description="Helical" evidence="5">
    <location>
        <begin position="123"/>
        <end position="141"/>
    </location>
</feature>
<dbReference type="InterPro" id="IPR002372">
    <property type="entry name" value="PQQ_rpt_dom"/>
</dbReference>
<keyword evidence="5" id="KW-0472">Membrane</keyword>
<keyword evidence="9" id="KW-1185">Reference proteome</keyword>
<dbReference type="EC" id="1.1.5.2" evidence="8"/>
<dbReference type="Pfam" id="PF01011">
    <property type="entry name" value="PQQ"/>
    <property type="match status" value="1"/>
</dbReference>
<sequence>MISIKTLFRETPWLAITIVVLALIALYLLLGGIWLATLGGSAYYVIAGIALLLTCWLLANRSAAALWVYALLLLGTMGWAVWEVGLDFWSLAPRGDILAPLGVWLLLPFVSSRLMPRVRMARAALGFVLIIAIVVLGVSLARDRRAIAGTLPENNTSDAASSASSAPAAGQDWTAYGSTGFGTRYSSLSQITDANVKDLKLAWEFRTGDHKGPDDPDEITNQATPLKVGDLLYTCSQHQIVFALEAATGKLRWKFDPEVKHNKAFQHMTCRGVSYHATKPGAVTAGGGPAPSDCPARIFIPTNDGRMFALDAQSGRPCESFGDHGQIDLKQGSEIQTLGFYEGTSPPVVTDKVLIVGGAVIDNYSDRVPSGVIRGFDIYSGKLIWAFDAGNPDPNEMPSASHHFTAGSPNSWSISAVDENLGLVYVPLGSGSPDIWGGGRSADEERYDSALIALDIGTGKLRWSFQNVHHDLWDMDMPSQPSLVDLRSNGSVTPAIYIPAKTGDIFVLDRRDGHQLVPTPEKPVPQGPAPGDRLSPTQPFSQLSFRPPGMLTDAQMWGSTMFDQLACRIKFKRLRYEGPFTPPSEQGTLVFPGDFGMFEWGGIAVDPKRQIAIANPQSIPFISRLVPRGKDNPAAPNAAHPPGTELGVQPMYGAPYGVDLGIFLSPLGIPCLEPPWGNIAAIDLKTQKIVWQHRIGTIRDEAPLPLPFKLGVPMLGGPIVTAGGVAFITGTMDYYIRAFDIKDGKQLWEDRLPAGGQSTPMTYEVGGKQYVVTVDGGHGSFGTKLGDYVRAYALP</sequence>
<evidence type="ECO:0000313" key="8">
    <source>
        <dbReference type="EMBL" id="QOZ58765.1"/>
    </source>
</evidence>
<comment type="similarity">
    <text evidence="2">Belongs to the bacterial PQQ dehydrogenase family.</text>
</comment>
<evidence type="ECO:0000313" key="9">
    <source>
        <dbReference type="Proteomes" id="UP000593880"/>
    </source>
</evidence>
<dbReference type="SUPFAM" id="SSF50998">
    <property type="entry name" value="Quinoprotein alcohol dehydrogenase-like"/>
    <property type="match status" value="1"/>
</dbReference>
<dbReference type="GO" id="GO:0016020">
    <property type="term" value="C:membrane"/>
    <property type="evidence" value="ECO:0007669"/>
    <property type="project" value="InterPro"/>
</dbReference>
<accession>A0A410V253</accession>
<dbReference type="EMBL" id="BMHC01000001">
    <property type="protein sequence ID" value="GGI19725.1"/>
    <property type="molecule type" value="Genomic_DNA"/>
</dbReference>
<reference evidence="8 9" key="2">
    <citation type="submission" date="2018-06" db="EMBL/GenBank/DDBJ databases">
        <title>Comparative genomics of rhizobia nodulating Arachis hypogaea in China.</title>
        <authorList>
            <person name="Li Y."/>
        </authorList>
    </citation>
    <scope>NUCLEOTIDE SEQUENCE [LARGE SCALE GENOMIC DNA]</scope>
    <source>
        <strain evidence="8 9">CCBAU 51658</strain>
    </source>
</reference>
<dbReference type="SMART" id="SM00564">
    <property type="entry name" value="PQQ"/>
    <property type="match status" value="5"/>
</dbReference>
<dbReference type="NCBIfam" id="TIGR03074">
    <property type="entry name" value="PQQ_membr_DH"/>
    <property type="match status" value="1"/>
</dbReference>
<feature type="region of interest" description="Disordered" evidence="4">
    <location>
        <begin position="516"/>
        <end position="535"/>
    </location>
</feature>
<dbReference type="Proteomes" id="UP000593880">
    <property type="component" value="Chromosome"/>
</dbReference>
<keyword evidence="5" id="KW-0812">Transmembrane</keyword>
<dbReference type="GO" id="GO:0008876">
    <property type="term" value="F:quinoprotein glucose dehydrogenase activity"/>
    <property type="evidence" value="ECO:0007669"/>
    <property type="project" value="UniProtKB-EC"/>
</dbReference>
<feature type="transmembrane region" description="Helical" evidence="5">
    <location>
        <begin position="12"/>
        <end position="35"/>
    </location>
</feature>
<evidence type="ECO:0000256" key="5">
    <source>
        <dbReference type="SAM" id="Phobius"/>
    </source>
</evidence>
<evidence type="ECO:0000256" key="1">
    <source>
        <dbReference type="ARBA" id="ARBA00001931"/>
    </source>
</evidence>
<dbReference type="PANTHER" id="PTHR32303:SF4">
    <property type="entry name" value="QUINOPROTEIN GLUCOSE DEHYDROGENASE"/>
    <property type="match status" value="1"/>
</dbReference>
<dbReference type="InterPro" id="IPR011047">
    <property type="entry name" value="Quinoprotein_ADH-like_sf"/>
</dbReference>
<evidence type="ECO:0000313" key="7">
    <source>
        <dbReference type="EMBL" id="GGI19725.1"/>
    </source>
</evidence>
<dbReference type="EMBL" id="CP030057">
    <property type="protein sequence ID" value="QOZ58765.1"/>
    <property type="molecule type" value="Genomic_DNA"/>
</dbReference>
<dbReference type="CDD" id="cd10280">
    <property type="entry name" value="PQQ_mGDH"/>
    <property type="match status" value="1"/>
</dbReference>
<proteinExistence type="inferred from homology"/>
<dbReference type="InterPro" id="IPR017511">
    <property type="entry name" value="PQQ_mDH"/>
</dbReference>
<gene>
    <name evidence="7" type="ORF">GCM10010987_05790</name>
    <name evidence="8" type="ORF">XH86_08475</name>
</gene>
<dbReference type="AlphaFoldDB" id="A0A410V253"/>
<reference evidence="7" key="3">
    <citation type="submission" date="2022-12" db="EMBL/GenBank/DDBJ databases">
        <authorList>
            <person name="Sun Q."/>
            <person name="Zhou Y."/>
        </authorList>
    </citation>
    <scope>NUCLEOTIDE SEQUENCE</scope>
    <source>
        <strain evidence="7">CGMCC 1.15034</strain>
    </source>
</reference>
<feature type="transmembrane region" description="Helical" evidence="5">
    <location>
        <begin position="41"/>
        <end position="59"/>
    </location>
</feature>
<evidence type="ECO:0000259" key="6">
    <source>
        <dbReference type="Pfam" id="PF01011"/>
    </source>
</evidence>
<protein>
    <submittedName>
        <fullName evidence="7">Glucose dehydrogenase</fullName>
    </submittedName>
    <submittedName>
        <fullName evidence="8">Membrane-bound PQQ-dependent dehydrogenase, glucose/quinate/shikimate family</fullName>
        <ecNumber evidence="8">1.1.5.2</ecNumber>
    </submittedName>
</protein>
<dbReference type="PANTHER" id="PTHR32303">
    <property type="entry name" value="QUINOPROTEIN ALCOHOL DEHYDROGENASE (CYTOCHROME C)"/>
    <property type="match status" value="1"/>
</dbReference>
<organism evidence="7 10">
    <name type="scientific">Bradyrhizobium guangdongense</name>
    <dbReference type="NCBI Taxonomy" id="1325090"/>
    <lineage>
        <taxon>Bacteria</taxon>
        <taxon>Pseudomonadati</taxon>
        <taxon>Pseudomonadota</taxon>
        <taxon>Alphaproteobacteria</taxon>
        <taxon>Hyphomicrobiales</taxon>
        <taxon>Nitrobacteraceae</taxon>
        <taxon>Bradyrhizobium</taxon>
    </lineage>
</organism>
<dbReference type="OrthoDB" id="9794322at2"/>
<dbReference type="InterPro" id="IPR018391">
    <property type="entry name" value="PQQ_b-propeller_rpt"/>
</dbReference>